<dbReference type="Gene3D" id="1.10.287.130">
    <property type="match status" value="1"/>
</dbReference>
<dbReference type="Pfam" id="PF02518">
    <property type="entry name" value="HATPase_c"/>
    <property type="match status" value="1"/>
</dbReference>
<dbReference type="SMART" id="SM00387">
    <property type="entry name" value="HATPase_c"/>
    <property type="match status" value="1"/>
</dbReference>
<dbReference type="PANTHER" id="PTHR44936">
    <property type="entry name" value="SENSOR PROTEIN CREC"/>
    <property type="match status" value="1"/>
</dbReference>
<sequence>MTTLRTRLIALLVSAILLVVVLAAGVTFLVIERPDDGALSGSEAEKVVVVSRLLGGSVERARKAGFTVVRPPASATVDAERTREIAEALRALGSSLPVLVVETGERTRRIAFPVANDAWVEMRLPSHPPSPIRPLVAYVSLVVAGAAAIAVAVAARVLRPVRLMETIISSVRADGGLDPIAETGTPEERAIARSFNALSARLAAAFEGRMRFIAAAGHDIRTPLTRLRLRAEFLPDGDRAVWLRDLAEIDAIADSAIRLVREETDPASFEPVPLGELIGTIVAELHELGLPVSVSASQECVVRAQPLALKRALRNLIENAVRHGGAAHVAWEATGDTARVVIEDDGPGIPAHLMDRVFEPFFSVDPARQKTTGGAGLGLAIAREIVERQGGCIRLRNRASGGLRQEVGLPVASV</sequence>
<evidence type="ECO:0000256" key="10">
    <source>
        <dbReference type="SAM" id="Phobius"/>
    </source>
</evidence>
<dbReference type="InterPro" id="IPR036890">
    <property type="entry name" value="HATPase_C_sf"/>
</dbReference>
<accession>A0A3A1WT10</accession>
<comment type="caution">
    <text evidence="13">The sequence shown here is derived from an EMBL/GenBank/DDBJ whole genome shotgun (WGS) entry which is preliminary data.</text>
</comment>
<keyword evidence="9" id="KW-0067">ATP-binding</keyword>
<protein>
    <recommendedName>
        <fullName evidence="3">histidine kinase</fullName>
        <ecNumber evidence="3">2.7.13.3</ecNumber>
    </recommendedName>
</protein>
<dbReference type="GO" id="GO:0000155">
    <property type="term" value="F:phosphorelay sensor kinase activity"/>
    <property type="evidence" value="ECO:0007669"/>
    <property type="project" value="InterPro"/>
</dbReference>
<evidence type="ECO:0000259" key="12">
    <source>
        <dbReference type="PROSITE" id="PS50885"/>
    </source>
</evidence>
<evidence type="ECO:0000256" key="2">
    <source>
        <dbReference type="ARBA" id="ARBA00004651"/>
    </source>
</evidence>
<dbReference type="SUPFAM" id="SSF55874">
    <property type="entry name" value="ATPase domain of HSP90 chaperone/DNA topoisomerase II/histidine kinase"/>
    <property type="match status" value="1"/>
</dbReference>
<evidence type="ECO:0000259" key="11">
    <source>
        <dbReference type="PROSITE" id="PS50109"/>
    </source>
</evidence>
<feature type="transmembrane region" description="Helical" evidence="10">
    <location>
        <begin position="135"/>
        <end position="158"/>
    </location>
</feature>
<dbReference type="PRINTS" id="PR00344">
    <property type="entry name" value="BCTRLSENSOR"/>
</dbReference>
<keyword evidence="7" id="KW-0547">Nucleotide-binding</keyword>
<evidence type="ECO:0000256" key="5">
    <source>
        <dbReference type="ARBA" id="ARBA00022553"/>
    </source>
</evidence>
<keyword evidence="10" id="KW-1133">Transmembrane helix</keyword>
<comment type="catalytic activity">
    <reaction evidence="1">
        <text>ATP + protein L-histidine = ADP + protein N-phospho-L-histidine.</text>
        <dbReference type="EC" id="2.7.13.3"/>
    </reaction>
</comment>
<keyword evidence="5" id="KW-0597">Phosphoprotein</keyword>
<name>A0A3A1WT10_9HYPH</name>
<dbReference type="EC" id="2.7.13.3" evidence="3"/>
<evidence type="ECO:0000256" key="6">
    <source>
        <dbReference type="ARBA" id="ARBA00022679"/>
    </source>
</evidence>
<dbReference type="Gene3D" id="3.30.565.10">
    <property type="entry name" value="Histidine kinase-like ATPase, C-terminal domain"/>
    <property type="match status" value="1"/>
</dbReference>
<dbReference type="InterPro" id="IPR050980">
    <property type="entry name" value="2C_sensor_his_kinase"/>
</dbReference>
<keyword evidence="14" id="KW-1185">Reference proteome</keyword>
<dbReference type="InterPro" id="IPR003661">
    <property type="entry name" value="HisK_dim/P_dom"/>
</dbReference>
<dbReference type="RefSeq" id="WP_119539564.1">
    <property type="nucleotide sequence ID" value="NZ_QYRN01000004.1"/>
</dbReference>
<dbReference type="InterPro" id="IPR003594">
    <property type="entry name" value="HATPase_dom"/>
</dbReference>
<keyword evidence="10" id="KW-0472">Membrane</keyword>
<evidence type="ECO:0000313" key="14">
    <source>
        <dbReference type="Proteomes" id="UP000265750"/>
    </source>
</evidence>
<dbReference type="EMBL" id="QYRN01000004">
    <property type="protein sequence ID" value="RIY01384.1"/>
    <property type="molecule type" value="Genomic_DNA"/>
</dbReference>
<keyword evidence="10" id="KW-0812">Transmembrane</keyword>
<dbReference type="PANTHER" id="PTHR44936:SF10">
    <property type="entry name" value="SENSOR PROTEIN RSTB"/>
    <property type="match status" value="1"/>
</dbReference>
<dbReference type="PROSITE" id="PS50885">
    <property type="entry name" value="HAMP"/>
    <property type="match status" value="1"/>
</dbReference>
<dbReference type="InterPro" id="IPR003660">
    <property type="entry name" value="HAMP_dom"/>
</dbReference>
<dbReference type="GO" id="GO:0005886">
    <property type="term" value="C:plasma membrane"/>
    <property type="evidence" value="ECO:0007669"/>
    <property type="project" value="UniProtKB-SubCell"/>
</dbReference>
<evidence type="ECO:0000313" key="13">
    <source>
        <dbReference type="EMBL" id="RIY01384.1"/>
    </source>
</evidence>
<evidence type="ECO:0000256" key="1">
    <source>
        <dbReference type="ARBA" id="ARBA00000085"/>
    </source>
</evidence>
<reference evidence="14" key="1">
    <citation type="submission" date="2018-09" db="EMBL/GenBank/DDBJ databases">
        <authorList>
            <person name="Tuo L."/>
        </authorList>
    </citation>
    <scope>NUCLEOTIDE SEQUENCE [LARGE SCALE GENOMIC DNA]</scope>
    <source>
        <strain evidence="14">M2BS4Y-1</strain>
    </source>
</reference>
<dbReference type="CDD" id="cd00075">
    <property type="entry name" value="HATPase"/>
    <property type="match status" value="1"/>
</dbReference>
<comment type="subcellular location">
    <subcellularLocation>
        <location evidence="2">Cell membrane</location>
        <topology evidence="2">Multi-pass membrane protein</topology>
    </subcellularLocation>
</comment>
<dbReference type="OrthoDB" id="9804645at2"/>
<dbReference type="SUPFAM" id="SSF47384">
    <property type="entry name" value="Homodimeric domain of signal transducing histidine kinase"/>
    <property type="match status" value="1"/>
</dbReference>
<dbReference type="CDD" id="cd00082">
    <property type="entry name" value="HisKA"/>
    <property type="match status" value="1"/>
</dbReference>
<proteinExistence type="predicted"/>
<dbReference type="InterPro" id="IPR005467">
    <property type="entry name" value="His_kinase_dom"/>
</dbReference>
<gene>
    <name evidence="13" type="ORF">D3218_08475</name>
</gene>
<feature type="domain" description="Histidine kinase" evidence="11">
    <location>
        <begin position="215"/>
        <end position="413"/>
    </location>
</feature>
<evidence type="ECO:0000256" key="4">
    <source>
        <dbReference type="ARBA" id="ARBA00022475"/>
    </source>
</evidence>
<dbReference type="PROSITE" id="PS50109">
    <property type="entry name" value="HIS_KIN"/>
    <property type="match status" value="1"/>
</dbReference>
<dbReference type="AlphaFoldDB" id="A0A3A1WT10"/>
<feature type="domain" description="HAMP" evidence="12">
    <location>
        <begin position="155"/>
        <end position="207"/>
    </location>
</feature>
<evidence type="ECO:0000256" key="9">
    <source>
        <dbReference type="ARBA" id="ARBA00022840"/>
    </source>
</evidence>
<keyword evidence="6" id="KW-0808">Transferase</keyword>
<dbReference type="InterPro" id="IPR036097">
    <property type="entry name" value="HisK_dim/P_sf"/>
</dbReference>
<dbReference type="InterPro" id="IPR004358">
    <property type="entry name" value="Sig_transdc_His_kin-like_C"/>
</dbReference>
<keyword evidence="4" id="KW-1003">Cell membrane</keyword>
<evidence type="ECO:0000256" key="8">
    <source>
        <dbReference type="ARBA" id="ARBA00022777"/>
    </source>
</evidence>
<dbReference type="Proteomes" id="UP000265750">
    <property type="component" value="Unassembled WGS sequence"/>
</dbReference>
<keyword evidence="8 13" id="KW-0418">Kinase</keyword>
<evidence type="ECO:0000256" key="7">
    <source>
        <dbReference type="ARBA" id="ARBA00022741"/>
    </source>
</evidence>
<dbReference type="GO" id="GO:0005524">
    <property type="term" value="F:ATP binding"/>
    <property type="evidence" value="ECO:0007669"/>
    <property type="project" value="UniProtKB-KW"/>
</dbReference>
<evidence type="ECO:0000256" key="3">
    <source>
        <dbReference type="ARBA" id="ARBA00012438"/>
    </source>
</evidence>
<organism evidence="13 14">
    <name type="scientific">Aureimonas flava</name>
    <dbReference type="NCBI Taxonomy" id="2320271"/>
    <lineage>
        <taxon>Bacteria</taxon>
        <taxon>Pseudomonadati</taxon>
        <taxon>Pseudomonadota</taxon>
        <taxon>Alphaproteobacteria</taxon>
        <taxon>Hyphomicrobiales</taxon>
        <taxon>Aurantimonadaceae</taxon>
        <taxon>Aureimonas</taxon>
    </lineage>
</organism>